<evidence type="ECO:0000313" key="1">
    <source>
        <dbReference type="EMBL" id="AYB29326.1"/>
    </source>
</evidence>
<dbReference type="Proteomes" id="UP000266183">
    <property type="component" value="Chromosome"/>
</dbReference>
<protein>
    <submittedName>
        <fullName evidence="1">Uncharacterized protein</fullName>
    </submittedName>
</protein>
<dbReference type="KEGG" id="chk:D4L85_01445"/>
<proteinExistence type="predicted"/>
<gene>
    <name evidence="1" type="ORF">D4L85_01445</name>
</gene>
<dbReference type="EMBL" id="CP032382">
    <property type="protein sequence ID" value="AYB29326.1"/>
    <property type="molecule type" value="Genomic_DNA"/>
</dbReference>
<reference evidence="2" key="1">
    <citation type="submission" date="2018-09" db="EMBL/GenBank/DDBJ databases">
        <title>Chryseolinea sp. KIS68-18 isolated from soil.</title>
        <authorList>
            <person name="Weon H.-Y."/>
            <person name="Kwon S.-W."/>
            <person name="Lee S.A."/>
        </authorList>
    </citation>
    <scope>NUCLEOTIDE SEQUENCE [LARGE SCALE GENOMIC DNA]</scope>
    <source>
        <strain evidence="2">KIS68-18</strain>
    </source>
</reference>
<name>A0A385SFZ4_9BACT</name>
<evidence type="ECO:0000313" key="2">
    <source>
        <dbReference type="Proteomes" id="UP000266183"/>
    </source>
</evidence>
<organism evidence="1 2">
    <name type="scientific">Chryseolinea soli</name>
    <dbReference type="NCBI Taxonomy" id="2321403"/>
    <lineage>
        <taxon>Bacteria</taxon>
        <taxon>Pseudomonadati</taxon>
        <taxon>Bacteroidota</taxon>
        <taxon>Cytophagia</taxon>
        <taxon>Cytophagales</taxon>
        <taxon>Fulvivirgaceae</taxon>
        <taxon>Chryseolinea</taxon>
    </lineage>
</organism>
<dbReference type="AlphaFoldDB" id="A0A385SFZ4"/>
<accession>A0A385SFZ4</accession>
<sequence>MSNANAEKLKVSIEYQLLEKEVVFTIQYLNPSSDTLVFWIQNWRLAILKDLKAKLRGFPYMSKHVNFMVFSEKSINPMEQLSGEEYYSSIEGEMDGVCMKKLVPKDTFVVEVVSRNQDLINFIKKQSFKITLLVSCAKIADLKKNGSFSEGLCFDSSLAKIEDIPIPGDGSNDFRTWNFGFSDRVVDPPVLYHNFGEGFNLYMIAQVPLRK</sequence>
<keyword evidence="2" id="KW-1185">Reference proteome</keyword>